<dbReference type="GO" id="GO:0005737">
    <property type="term" value="C:cytoplasm"/>
    <property type="evidence" value="ECO:0007669"/>
    <property type="project" value="UniProtKB-ARBA"/>
</dbReference>
<dbReference type="SUPFAM" id="SSF52833">
    <property type="entry name" value="Thioredoxin-like"/>
    <property type="match status" value="1"/>
</dbReference>
<dbReference type="RefSeq" id="WP_089164120.1">
    <property type="nucleotide sequence ID" value="NZ_MTHB01000223.1"/>
</dbReference>
<dbReference type="Gene3D" id="3.40.30.10">
    <property type="entry name" value="Glutaredoxin"/>
    <property type="match status" value="1"/>
</dbReference>
<dbReference type="SFLD" id="SFLDG00358">
    <property type="entry name" value="Main_(cytGST)"/>
    <property type="match status" value="1"/>
</dbReference>
<evidence type="ECO:0000256" key="2">
    <source>
        <dbReference type="ARBA" id="ARBA00022679"/>
    </source>
</evidence>
<evidence type="ECO:0000313" key="7">
    <source>
        <dbReference type="Proteomes" id="UP000214720"/>
    </source>
</evidence>
<dbReference type="InterPro" id="IPR040079">
    <property type="entry name" value="Glutathione_S-Trfase"/>
</dbReference>
<dbReference type="SUPFAM" id="SSF47616">
    <property type="entry name" value="GST C-terminal domain-like"/>
    <property type="match status" value="1"/>
</dbReference>
<dbReference type="InterPro" id="IPR036249">
    <property type="entry name" value="Thioredoxin-like_sf"/>
</dbReference>
<organism evidence="6 7">
    <name type="scientific">Caballeronia sordidicola</name>
    <name type="common">Burkholderia sordidicola</name>
    <dbReference type="NCBI Taxonomy" id="196367"/>
    <lineage>
        <taxon>Bacteria</taxon>
        <taxon>Pseudomonadati</taxon>
        <taxon>Pseudomonadota</taxon>
        <taxon>Betaproteobacteria</taxon>
        <taxon>Burkholderiales</taxon>
        <taxon>Burkholderiaceae</taxon>
        <taxon>Caballeronia</taxon>
    </lineage>
</organism>
<dbReference type="Pfam" id="PF13409">
    <property type="entry name" value="GST_N_2"/>
    <property type="match status" value="1"/>
</dbReference>
<evidence type="ECO:0000259" key="5">
    <source>
        <dbReference type="PROSITE" id="PS50405"/>
    </source>
</evidence>
<evidence type="ECO:0000313" key="6">
    <source>
        <dbReference type="EMBL" id="OXC74304.1"/>
    </source>
</evidence>
<dbReference type="FunFam" id="3.40.30.10:FF:000156">
    <property type="entry name" value="Glutathione S-transferase 1"/>
    <property type="match status" value="1"/>
</dbReference>
<proteinExistence type="predicted"/>
<feature type="domain" description="GST N-terminal" evidence="4">
    <location>
        <begin position="1"/>
        <end position="81"/>
    </location>
</feature>
<dbReference type="EC" id="2.5.1.18" evidence="1"/>
<feature type="domain" description="GST C-terminal" evidence="5">
    <location>
        <begin position="88"/>
        <end position="223"/>
    </location>
</feature>
<dbReference type="GO" id="GO:0004364">
    <property type="term" value="F:glutathione transferase activity"/>
    <property type="evidence" value="ECO:0007669"/>
    <property type="project" value="UniProtKB-EC"/>
</dbReference>
<dbReference type="SFLD" id="SFLDS00019">
    <property type="entry name" value="Glutathione_Transferase_(cytos"/>
    <property type="match status" value="1"/>
</dbReference>
<comment type="caution">
    <text evidence="6">The sequence shown here is derived from an EMBL/GenBank/DDBJ whole genome shotgun (WGS) entry which is preliminary data.</text>
</comment>
<dbReference type="EMBL" id="MTHB01000223">
    <property type="protein sequence ID" value="OXC74304.1"/>
    <property type="molecule type" value="Genomic_DNA"/>
</dbReference>
<protein>
    <recommendedName>
        <fullName evidence="1">glutathione transferase</fullName>
        <ecNumber evidence="1">2.5.1.18</ecNumber>
    </recommendedName>
</protein>
<sequence>MLIVHHLNNSRSQRVLWMLEELGVDYEIKRYQRDPNTMLAPPELRAVHPLGKSPVITDDGQTIAESGAIMEYLNERYGQGRFSPPHGATPERIRYNYWMHYAEGSAMPPLLLKLVALRIASAPMPFFVKPIARRIARTMQDSFIDPQLKLHFGFIESELSKSEWFAGDSFSAADVQMSFPLEAGTQRAGAKTLPHVAAFVKRIHERPAYQRALQRGGKYDFAD</sequence>
<dbReference type="PROSITE" id="PS50404">
    <property type="entry name" value="GST_NTER"/>
    <property type="match status" value="1"/>
</dbReference>
<dbReference type="SFLD" id="SFLDG01150">
    <property type="entry name" value="Main.1:_Beta-like"/>
    <property type="match status" value="1"/>
</dbReference>
<dbReference type="InterPro" id="IPR010987">
    <property type="entry name" value="Glutathione-S-Trfase_C-like"/>
</dbReference>
<dbReference type="InterPro" id="IPR036282">
    <property type="entry name" value="Glutathione-S-Trfase_C_sf"/>
</dbReference>
<dbReference type="PANTHER" id="PTHR44051:SF9">
    <property type="entry name" value="GLUTATHIONE S-TRANSFERASE 1"/>
    <property type="match status" value="1"/>
</dbReference>
<dbReference type="GO" id="GO:0004601">
    <property type="term" value="F:peroxidase activity"/>
    <property type="evidence" value="ECO:0007669"/>
    <property type="project" value="UniProtKB-ARBA"/>
</dbReference>
<dbReference type="PANTHER" id="PTHR44051">
    <property type="entry name" value="GLUTATHIONE S-TRANSFERASE-RELATED"/>
    <property type="match status" value="1"/>
</dbReference>
<evidence type="ECO:0000256" key="1">
    <source>
        <dbReference type="ARBA" id="ARBA00012452"/>
    </source>
</evidence>
<dbReference type="CDD" id="cd03189">
    <property type="entry name" value="GST_C_GTT1_like"/>
    <property type="match status" value="1"/>
</dbReference>
<name>A0A226WSZ7_CABSO</name>
<reference evidence="7" key="1">
    <citation type="submission" date="2017-01" db="EMBL/GenBank/DDBJ databases">
        <title>Genome Analysis of Deinococcus marmoris KOPRI26562.</title>
        <authorList>
            <person name="Kim J.H."/>
            <person name="Oh H.-M."/>
        </authorList>
    </citation>
    <scope>NUCLEOTIDE SEQUENCE [LARGE SCALE GENOMIC DNA]</scope>
    <source>
        <strain evidence="7">PAMC 26633</strain>
    </source>
</reference>
<keyword evidence="2 6" id="KW-0808">Transferase</keyword>
<dbReference type="InterPro" id="IPR004046">
    <property type="entry name" value="GST_C"/>
</dbReference>
<dbReference type="Pfam" id="PF00043">
    <property type="entry name" value="GST_C"/>
    <property type="match status" value="1"/>
</dbReference>
<gene>
    <name evidence="6" type="ORF">BSU04_32635</name>
</gene>
<evidence type="ECO:0000256" key="3">
    <source>
        <dbReference type="ARBA" id="ARBA00047960"/>
    </source>
</evidence>
<evidence type="ECO:0000259" key="4">
    <source>
        <dbReference type="PROSITE" id="PS50404"/>
    </source>
</evidence>
<comment type="catalytic activity">
    <reaction evidence="3">
        <text>RX + glutathione = an S-substituted glutathione + a halide anion + H(+)</text>
        <dbReference type="Rhea" id="RHEA:16437"/>
        <dbReference type="ChEBI" id="CHEBI:15378"/>
        <dbReference type="ChEBI" id="CHEBI:16042"/>
        <dbReference type="ChEBI" id="CHEBI:17792"/>
        <dbReference type="ChEBI" id="CHEBI:57925"/>
        <dbReference type="ChEBI" id="CHEBI:90779"/>
        <dbReference type="EC" id="2.5.1.18"/>
    </reaction>
</comment>
<dbReference type="AlphaFoldDB" id="A0A226WSZ7"/>
<accession>A0A226WSZ7</accession>
<dbReference type="CDD" id="cd03046">
    <property type="entry name" value="GST_N_GTT1_like"/>
    <property type="match status" value="1"/>
</dbReference>
<dbReference type="eggNOG" id="COG0625">
    <property type="taxonomic scope" value="Bacteria"/>
</dbReference>
<dbReference type="Proteomes" id="UP000214720">
    <property type="component" value="Unassembled WGS sequence"/>
</dbReference>
<dbReference type="InterPro" id="IPR004045">
    <property type="entry name" value="Glutathione_S-Trfase_N"/>
</dbReference>
<dbReference type="PROSITE" id="PS50405">
    <property type="entry name" value="GST_CTER"/>
    <property type="match status" value="1"/>
</dbReference>
<dbReference type="Gene3D" id="1.20.1050.10">
    <property type="match status" value="1"/>
</dbReference>
<dbReference type="OrthoDB" id="9810080at2"/>